<dbReference type="AlphaFoldDB" id="A0A7J8VVG2"/>
<reference evidence="1 2" key="1">
    <citation type="journal article" date="2019" name="Genome Biol. Evol.">
        <title>Insights into the evolution of the New World diploid cottons (Gossypium, subgenus Houzingenia) based on genome sequencing.</title>
        <authorList>
            <person name="Grover C.E."/>
            <person name="Arick M.A. 2nd"/>
            <person name="Thrash A."/>
            <person name="Conover J.L."/>
            <person name="Sanders W.S."/>
            <person name="Peterson D.G."/>
            <person name="Frelichowski J.E."/>
            <person name="Scheffler J.A."/>
            <person name="Scheffler B.E."/>
            <person name="Wendel J.F."/>
        </authorList>
    </citation>
    <scope>NUCLEOTIDE SEQUENCE [LARGE SCALE GENOMIC DNA]</scope>
    <source>
        <strain evidence="1">57</strain>
        <tissue evidence="1">Leaf</tissue>
    </source>
</reference>
<proteinExistence type="predicted"/>
<dbReference type="Proteomes" id="UP000593573">
    <property type="component" value="Unassembled WGS sequence"/>
</dbReference>
<name>A0A7J8VVG2_9ROSI</name>
<dbReference type="OrthoDB" id="1931944at2759"/>
<gene>
    <name evidence="1" type="ORF">Goklo_002811</name>
</gene>
<dbReference type="EMBL" id="JABFAB010000012">
    <property type="protein sequence ID" value="MBA0666399.1"/>
    <property type="molecule type" value="Genomic_DNA"/>
</dbReference>
<keyword evidence="2" id="KW-1185">Reference proteome</keyword>
<accession>A0A7J8VVG2</accession>
<dbReference type="PANTHER" id="PTHR37255:SF1">
    <property type="entry name" value="OS07G0669600 PROTEIN"/>
    <property type="match status" value="1"/>
</dbReference>
<dbReference type="PANTHER" id="PTHR37255">
    <property type="entry name" value="OS07G0669600 PROTEIN"/>
    <property type="match status" value="1"/>
</dbReference>
<evidence type="ECO:0000313" key="1">
    <source>
        <dbReference type="EMBL" id="MBA0666399.1"/>
    </source>
</evidence>
<feature type="non-terminal residue" evidence="1">
    <location>
        <position position="1"/>
    </location>
</feature>
<sequence>LAHPRGPLTTNKAATLAKFLERKLQDPNYVSSINPQLLELAVNNAKATIF</sequence>
<evidence type="ECO:0000313" key="2">
    <source>
        <dbReference type="Proteomes" id="UP000593573"/>
    </source>
</evidence>
<organism evidence="1 2">
    <name type="scientific">Gossypium klotzschianum</name>
    <dbReference type="NCBI Taxonomy" id="34286"/>
    <lineage>
        <taxon>Eukaryota</taxon>
        <taxon>Viridiplantae</taxon>
        <taxon>Streptophyta</taxon>
        <taxon>Embryophyta</taxon>
        <taxon>Tracheophyta</taxon>
        <taxon>Spermatophyta</taxon>
        <taxon>Magnoliopsida</taxon>
        <taxon>eudicotyledons</taxon>
        <taxon>Gunneridae</taxon>
        <taxon>Pentapetalae</taxon>
        <taxon>rosids</taxon>
        <taxon>malvids</taxon>
        <taxon>Malvales</taxon>
        <taxon>Malvaceae</taxon>
        <taxon>Malvoideae</taxon>
        <taxon>Gossypium</taxon>
    </lineage>
</organism>
<protein>
    <submittedName>
        <fullName evidence="1">Uncharacterized protein</fullName>
    </submittedName>
</protein>
<feature type="non-terminal residue" evidence="1">
    <location>
        <position position="50"/>
    </location>
</feature>
<comment type="caution">
    <text evidence="1">The sequence shown here is derived from an EMBL/GenBank/DDBJ whole genome shotgun (WGS) entry which is preliminary data.</text>
</comment>